<keyword evidence="1" id="KW-1133">Transmembrane helix</keyword>
<feature type="transmembrane region" description="Helical" evidence="1">
    <location>
        <begin position="218"/>
        <end position="236"/>
    </location>
</feature>
<dbReference type="Proteomes" id="UP000094009">
    <property type="component" value="Unassembled WGS sequence"/>
</dbReference>
<feature type="transmembrane region" description="Helical" evidence="1">
    <location>
        <begin position="333"/>
        <end position="353"/>
    </location>
</feature>
<feature type="transmembrane region" description="Helical" evidence="1">
    <location>
        <begin position="177"/>
        <end position="198"/>
    </location>
</feature>
<keyword evidence="1" id="KW-0472">Membrane</keyword>
<feature type="transmembrane region" description="Helical" evidence="1">
    <location>
        <begin position="68"/>
        <end position="90"/>
    </location>
</feature>
<evidence type="ECO:0000313" key="2">
    <source>
        <dbReference type="EMBL" id="OAZ08776.1"/>
    </source>
</evidence>
<keyword evidence="1" id="KW-0812">Transmembrane</keyword>
<name>A0A853KWF6_9PROT</name>
<organism evidence="2 3">
    <name type="scientific">Thalassospira tepidiphila MCCC 1A03514</name>
    <dbReference type="NCBI Taxonomy" id="1177930"/>
    <lineage>
        <taxon>Bacteria</taxon>
        <taxon>Pseudomonadati</taxon>
        <taxon>Pseudomonadota</taxon>
        <taxon>Alphaproteobacteria</taxon>
        <taxon>Rhodospirillales</taxon>
        <taxon>Thalassospiraceae</taxon>
        <taxon>Thalassospira</taxon>
    </lineage>
</organism>
<comment type="caution">
    <text evidence="2">The sequence shown here is derived from an EMBL/GenBank/DDBJ whole genome shotgun (WGS) entry which is preliminary data.</text>
</comment>
<evidence type="ECO:0000256" key="1">
    <source>
        <dbReference type="SAM" id="Phobius"/>
    </source>
</evidence>
<feature type="transmembrane region" description="Helical" evidence="1">
    <location>
        <begin position="308"/>
        <end position="327"/>
    </location>
</feature>
<feature type="transmembrane region" description="Helical" evidence="1">
    <location>
        <begin position="278"/>
        <end position="296"/>
    </location>
</feature>
<dbReference type="AlphaFoldDB" id="A0A853KWF6"/>
<feature type="transmembrane region" description="Helical" evidence="1">
    <location>
        <begin position="248"/>
        <end position="266"/>
    </location>
</feature>
<feature type="transmembrane region" description="Helical" evidence="1">
    <location>
        <begin position="36"/>
        <end position="56"/>
    </location>
</feature>
<reference evidence="2 3" key="1">
    <citation type="submission" date="2014-07" db="EMBL/GenBank/DDBJ databases">
        <title>Draft genome sequence of Thalassospira tepidiphila 1-1B.</title>
        <authorList>
            <person name="Lai Q."/>
            <person name="Shao Z."/>
        </authorList>
    </citation>
    <scope>NUCLEOTIDE SEQUENCE [LARGE SCALE GENOMIC DNA]</scope>
    <source>
        <strain evidence="2 3">MCCC 1A03514</strain>
    </source>
</reference>
<evidence type="ECO:0008006" key="4">
    <source>
        <dbReference type="Google" id="ProtNLM"/>
    </source>
</evidence>
<proteinExistence type="predicted"/>
<accession>A0A853KWF6</accession>
<dbReference type="EMBL" id="JPVZ01000007">
    <property type="protein sequence ID" value="OAZ08776.1"/>
    <property type="molecule type" value="Genomic_DNA"/>
</dbReference>
<feature type="transmembrane region" description="Helical" evidence="1">
    <location>
        <begin position="96"/>
        <end position="116"/>
    </location>
</feature>
<gene>
    <name evidence="2" type="ORF">TH4_15505</name>
</gene>
<sequence>MWMIGANMIARLGGMAILVLIGHAYSEADLGTYFQLLAMVGLAVTATQAGSGPLLVRLAQNAAFGQAIHVVGTRFVIAGFTSILIVTTTSVPFAQYWPLTLVPFAAALSPDWMIVAKTRFSRLGMIAVIGQACGIMVSVWAWLSPSDLALYLIAPAISLTSLALATVFAFEQSSTKAPLASTGSAFGLVGFTLLAGFLPNLDFVLLGADNDPLFLAQRIFLFCAGLIAAIASTLFAKNEVGQIRDIWLLAPMVLIAGLLLFLPDKLADLFYGSPSDDLITILQVGAGWPVLMAFIARQILILQEISAAKWLGWGCLALMIISASAMLPRDLALDIMMLIEVRLACLVLILLACQKVATRRQVMA</sequence>
<protein>
    <recommendedName>
        <fullName evidence="4">Polysaccharide biosynthesis protein</fullName>
    </recommendedName>
</protein>
<feature type="transmembrane region" description="Helical" evidence="1">
    <location>
        <begin position="149"/>
        <end position="170"/>
    </location>
</feature>
<feature type="transmembrane region" description="Helical" evidence="1">
    <location>
        <begin position="123"/>
        <end position="143"/>
    </location>
</feature>
<evidence type="ECO:0000313" key="3">
    <source>
        <dbReference type="Proteomes" id="UP000094009"/>
    </source>
</evidence>